<evidence type="ECO:0000313" key="2">
    <source>
        <dbReference type="EMBL" id="VDN01963.1"/>
    </source>
</evidence>
<dbReference type="AlphaFoldDB" id="A0A158RBI9"/>
<feature type="coiled-coil region" evidence="1">
    <location>
        <begin position="291"/>
        <end position="354"/>
    </location>
</feature>
<protein>
    <submittedName>
        <fullName evidence="4">Coiled-coil domain-containing protein 39</fullName>
    </submittedName>
</protein>
<name>A0A158RBI9_THECL</name>
<dbReference type="STRING" id="103827.A0A158RBI9"/>
<dbReference type="OrthoDB" id="2441647at2759"/>
<proteinExistence type="predicted"/>
<evidence type="ECO:0000313" key="3">
    <source>
        <dbReference type="Proteomes" id="UP000276776"/>
    </source>
</evidence>
<feature type="coiled-coil region" evidence="1">
    <location>
        <begin position="440"/>
        <end position="470"/>
    </location>
</feature>
<sequence>MAAISTACSKCIIYVKELRAQDATNKILHQQIEELKNKVKLLNDTNDKVLEKLSDRLMKLEDYNVKMNDLEKQLQYVVGQREIKRFSRREVNSFTDKDVKHIHPQLVLKDKKIIELNNMVLEKEKQILDLQEMCREQKELVQAKAKASHIMQQRLVDLESRTTREGSTETETAYLFDSSVLSSRPQKEYQRDSASPGCAVQLKIGGSGSPPPVDPSEEYSSIAQDNIHEDIDGDDANVTSCSFQKKKQRKKVTFFLPPQKEFRDGKCFFSIFGKDVDDDIAQAIIDLTTENDQLRKTIQKMETCADDTRNQICQLQIQLDEANRESRNQVLKARASMQSKVRDLEDKIASLTADHAVETKLLNAATETLKADREWTMEENTRLLELLDSRQEKLQDAWEAIDKKGKEYDKIRSKLLNDRALIVRLGDDLEKVQGTANALLEQKISILDDVERLKEALEAQDQYIDLLEKDTVIYENHIGLLRDSLGASKIEKRELIKSKVSDAKLKALEQEKDKIKRRRNG</sequence>
<keyword evidence="3" id="KW-1185">Reference proteome</keyword>
<dbReference type="Proteomes" id="UP000276776">
    <property type="component" value="Unassembled WGS sequence"/>
</dbReference>
<evidence type="ECO:0000313" key="4">
    <source>
        <dbReference type="WBParaSite" id="TCLT_0000481001-mRNA-1"/>
    </source>
</evidence>
<organism evidence="4">
    <name type="scientific">Thelazia callipaeda</name>
    <name type="common">Oriental eyeworm</name>
    <name type="synonym">Parasitic nematode</name>
    <dbReference type="NCBI Taxonomy" id="103827"/>
    <lineage>
        <taxon>Eukaryota</taxon>
        <taxon>Metazoa</taxon>
        <taxon>Ecdysozoa</taxon>
        <taxon>Nematoda</taxon>
        <taxon>Chromadorea</taxon>
        <taxon>Rhabditida</taxon>
        <taxon>Spirurina</taxon>
        <taxon>Spiruromorpha</taxon>
        <taxon>Thelazioidea</taxon>
        <taxon>Thelaziidae</taxon>
        <taxon>Thelazia</taxon>
    </lineage>
</organism>
<evidence type="ECO:0000256" key="1">
    <source>
        <dbReference type="SAM" id="Coils"/>
    </source>
</evidence>
<reference evidence="2 3" key="2">
    <citation type="submission" date="2018-11" db="EMBL/GenBank/DDBJ databases">
        <authorList>
            <consortium name="Pathogen Informatics"/>
        </authorList>
    </citation>
    <scope>NUCLEOTIDE SEQUENCE [LARGE SCALE GENOMIC DNA]</scope>
</reference>
<dbReference type="EMBL" id="UYYF01004304">
    <property type="protein sequence ID" value="VDN01963.1"/>
    <property type="molecule type" value="Genomic_DNA"/>
</dbReference>
<accession>A0A158RBI9</accession>
<dbReference type="WBParaSite" id="TCLT_0000481001-mRNA-1">
    <property type="protein sequence ID" value="TCLT_0000481001-mRNA-1"/>
    <property type="gene ID" value="TCLT_0000481001"/>
</dbReference>
<feature type="coiled-coil region" evidence="1">
    <location>
        <begin position="113"/>
        <end position="140"/>
    </location>
</feature>
<keyword evidence="1" id="KW-0175">Coiled coil</keyword>
<reference evidence="4" key="1">
    <citation type="submission" date="2016-04" db="UniProtKB">
        <authorList>
            <consortium name="WormBaseParasite"/>
        </authorList>
    </citation>
    <scope>IDENTIFICATION</scope>
</reference>
<gene>
    <name evidence="2" type="ORF">TCLT_LOCUS4799</name>
</gene>
<feature type="coiled-coil region" evidence="1">
    <location>
        <begin position="18"/>
        <end position="73"/>
    </location>
</feature>
<dbReference type="OMA" id="KERHIIE"/>